<keyword evidence="8" id="KW-0238">DNA-binding</keyword>
<keyword evidence="6" id="KW-0269">Exonuclease</keyword>
<dbReference type="InterPro" id="IPR014017">
    <property type="entry name" value="DNA_helicase_UvrD-like_C"/>
</dbReference>
<dbReference type="InterPro" id="IPR000212">
    <property type="entry name" value="DNA_helicase_UvrD/REP"/>
</dbReference>
<dbReference type="GO" id="GO:0005829">
    <property type="term" value="C:cytosol"/>
    <property type="evidence" value="ECO:0007669"/>
    <property type="project" value="TreeGrafter"/>
</dbReference>
<feature type="binding site" evidence="14">
    <location>
        <begin position="11"/>
        <end position="18"/>
    </location>
    <ligand>
        <name>ATP</name>
        <dbReference type="ChEBI" id="CHEBI:30616"/>
    </ligand>
</feature>
<evidence type="ECO:0000256" key="1">
    <source>
        <dbReference type="ARBA" id="ARBA00022722"/>
    </source>
</evidence>
<dbReference type="InterPro" id="IPR014016">
    <property type="entry name" value="UvrD-like_ATP-bd"/>
</dbReference>
<evidence type="ECO:0000259" key="15">
    <source>
        <dbReference type="PROSITE" id="PS51198"/>
    </source>
</evidence>
<evidence type="ECO:0000256" key="13">
    <source>
        <dbReference type="ARBA" id="ARBA00048988"/>
    </source>
</evidence>
<keyword evidence="1" id="KW-0540">Nuclease</keyword>
<dbReference type="GO" id="GO:0043138">
    <property type="term" value="F:3'-5' DNA helicase activity"/>
    <property type="evidence" value="ECO:0007669"/>
    <property type="project" value="UniProtKB-EC"/>
</dbReference>
<dbReference type="Proteomes" id="UP000886191">
    <property type="component" value="Unassembled WGS sequence"/>
</dbReference>
<evidence type="ECO:0000256" key="2">
    <source>
        <dbReference type="ARBA" id="ARBA00022741"/>
    </source>
</evidence>
<dbReference type="PANTHER" id="PTHR11070:SF67">
    <property type="entry name" value="DNA 3'-5' HELICASE"/>
    <property type="match status" value="1"/>
</dbReference>
<comment type="catalytic activity">
    <reaction evidence="11">
        <text>Couples ATP hydrolysis with the unwinding of duplex DNA by translocating in the 3'-5' direction.</text>
        <dbReference type="EC" id="5.6.2.4"/>
    </reaction>
</comment>
<comment type="caution">
    <text evidence="16">The sequence shown here is derived from an EMBL/GenBank/DDBJ whole genome shotgun (WGS) entry which is preliminary data.</text>
</comment>
<keyword evidence="10" id="KW-0413">Isomerase</keyword>
<dbReference type="Pfam" id="PF13361">
    <property type="entry name" value="UvrD_C"/>
    <property type="match status" value="2"/>
</dbReference>
<keyword evidence="7 14" id="KW-0067">ATP-binding</keyword>
<dbReference type="GO" id="GO:0003677">
    <property type="term" value="F:DNA binding"/>
    <property type="evidence" value="ECO:0007669"/>
    <property type="project" value="UniProtKB-KW"/>
</dbReference>
<dbReference type="InterPro" id="IPR011604">
    <property type="entry name" value="PDDEXK-like_dom_sf"/>
</dbReference>
<dbReference type="EC" id="5.6.2.4" evidence="12"/>
<proteinExistence type="predicted"/>
<dbReference type="Gene3D" id="3.90.320.10">
    <property type="match status" value="1"/>
</dbReference>
<dbReference type="PANTHER" id="PTHR11070">
    <property type="entry name" value="UVRD / RECB / PCRA DNA HELICASE FAMILY MEMBER"/>
    <property type="match status" value="1"/>
</dbReference>
<dbReference type="GO" id="GO:0005524">
    <property type="term" value="F:ATP binding"/>
    <property type="evidence" value="ECO:0007669"/>
    <property type="project" value="UniProtKB-UniRule"/>
</dbReference>
<dbReference type="SUPFAM" id="SSF52540">
    <property type="entry name" value="P-loop containing nucleoside triphosphate hydrolases"/>
    <property type="match status" value="1"/>
</dbReference>
<evidence type="ECO:0000256" key="12">
    <source>
        <dbReference type="ARBA" id="ARBA00034808"/>
    </source>
</evidence>
<dbReference type="PROSITE" id="PS51198">
    <property type="entry name" value="UVRD_HELICASE_ATP_BIND"/>
    <property type="match status" value="1"/>
</dbReference>
<accession>A0A831VR71</accession>
<keyword evidence="4 14" id="KW-0378">Hydrolase</keyword>
<evidence type="ECO:0000256" key="4">
    <source>
        <dbReference type="ARBA" id="ARBA00022801"/>
    </source>
</evidence>
<evidence type="ECO:0000256" key="6">
    <source>
        <dbReference type="ARBA" id="ARBA00022839"/>
    </source>
</evidence>
<keyword evidence="9" id="KW-0234">DNA repair</keyword>
<sequence length="1036" mass="118837">MQHSPFSIFNASAGSGKTHTLTKAYLKIALSGVGNFKKILAITFTNKAVNEMKHRILDSLNQFSEVIDIEKAPPLFLDLMDELHIEAPALRERSKLTLKEILHNYAFFDISTIDTFTHRLIRTFAKDLKLPQNFEVVLDTDLILDEAVARLLYKAGTNRKLTKVLLDFALEKIDEDKSWDIGFDLFNIGKLLFNETHAEHLEKIRDKGIDDFLGLKKVLRKRMLSLKDSLAQTATQTLQLISEEGLETTDFTRSSFPNFLIKFSKGDLRIDFSTGWIQNFESANLYNKSAPNEVKATLDRLHPEFFLVFKALKSGFYEMAFLKNAYGNIVPLTVLNAIQQEVKAVQLENDQLSISEFNTLISKEIRNQPAPFIYERLGEKYRHYFVDEFQDTSALQWKNLVPLIGNALESEDMQGKRGSLFLVGDAKQAIYRWRGGRAEQFLNLANAVDNPFIVPPKTELLPVNYRSHEEVIKFNNAFFTATSAFLNSELYKDLFLEGNKQGYNTKKGGIVQLDFITKNEEIDTDRAYCKAVLKTIREVVDRKYGYGSICILVRGKKDGVLLADFLAHQEIPTISSESLLLRSSDKVRFLTHLMEYGNDDKNLEVAYELLSYLSSDKKYRHAYITSNLWEVTTLLKTEFDFDLGVLKRLSVYDGMELAIKQFDLAPLSDAYITYFMDVVHQVEQKEGTGIQAFLSYWNKKKDRLSISAPENIDAVRIMTIHKAKGLEFPIVIFPFANENMYKRMDKKLWIPLNADIYSGFEEILVNEKKEVENYSDVAAALYYDEEHKMELDALNVLYVALTRAEKALYIISEKDLSQNGAHKPDLYSGLFIDYLKNKGIWEDDRTSYCFGALDVNISESESLSNEIISFGYTHKNRPGFRILTTSGMLWDTDREAAISKGNFLHHILGMIETEDDVEKAFKYLIQNGDIAHDEIESAKNSVRQVVNHPDLGVYFRSGVKVRNEKDIITENGRLMRPDRINFKGNMVSLIDYKTGKSNPKYKEQLYTYTDALESMGYTVENRMIVYINDEVTFEKV</sequence>
<reference evidence="16" key="1">
    <citation type="journal article" date="2020" name="mSystems">
        <title>Genome- and Community-Level Interaction Insights into Carbon Utilization and Element Cycling Functions of Hydrothermarchaeota in Hydrothermal Sediment.</title>
        <authorList>
            <person name="Zhou Z."/>
            <person name="Liu Y."/>
            <person name="Xu W."/>
            <person name="Pan J."/>
            <person name="Luo Z.H."/>
            <person name="Li M."/>
        </authorList>
    </citation>
    <scope>NUCLEOTIDE SEQUENCE [LARGE SCALE GENOMIC DNA]</scope>
    <source>
        <strain evidence="16">HyVt-345</strain>
    </source>
</reference>
<keyword evidence="5 14" id="KW-0347">Helicase</keyword>
<evidence type="ECO:0000256" key="14">
    <source>
        <dbReference type="PROSITE-ProRule" id="PRU00560"/>
    </source>
</evidence>
<dbReference type="InterPro" id="IPR027417">
    <property type="entry name" value="P-loop_NTPase"/>
</dbReference>
<dbReference type="AlphaFoldDB" id="A0A831VR71"/>
<gene>
    <name evidence="16" type="ORF">ENH87_06425</name>
</gene>
<evidence type="ECO:0000256" key="11">
    <source>
        <dbReference type="ARBA" id="ARBA00034617"/>
    </source>
</evidence>
<evidence type="ECO:0000256" key="8">
    <source>
        <dbReference type="ARBA" id="ARBA00023125"/>
    </source>
</evidence>
<dbReference type="GO" id="GO:0000725">
    <property type="term" value="P:recombinational repair"/>
    <property type="evidence" value="ECO:0007669"/>
    <property type="project" value="TreeGrafter"/>
</dbReference>
<keyword evidence="2 14" id="KW-0547">Nucleotide-binding</keyword>
<protein>
    <recommendedName>
        <fullName evidence="12">DNA 3'-5' helicase</fullName>
        <ecNumber evidence="12">5.6.2.4</ecNumber>
    </recommendedName>
</protein>
<keyword evidence="3" id="KW-0227">DNA damage</keyword>
<dbReference type="Pfam" id="PF00580">
    <property type="entry name" value="UvrD-helicase"/>
    <property type="match status" value="1"/>
</dbReference>
<comment type="catalytic activity">
    <reaction evidence="13">
        <text>ATP + H2O = ADP + phosphate + H(+)</text>
        <dbReference type="Rhea" id="RHEA:13065"/>
        <dbReference type="ChEBI" id="CHEBI:15377"/>
        <dbReference type="ChEBI" id="CHEBI:15378"/>
        <dbReference type="ChEBI" id="CHEBI:30616"/>
        <dbReference type="ChEBI" id="CHEBI:43474"/>
        <dbReference type="ChEBI" id="CHEBI:456216"/>
        <dbReference type="EC" id="5.6.2.4"/>
    </reaction>
</comment>
<evidence type="ECO:0000256" key="5">
    <source>
        <dbReference type="ARBA" id="ARBA00022806"/>
    </source>
</evidence>
<evidence type="ECO:0000256" key="9">
    <source>
        <dbReference type="ARBA" id="ARBA00023204"/>
    </source>
</evidence>
<evidence type="ECO:0000256" key="10">
    <source>
        <dbReference type="ARBA" id="ARBA00023235"/>
    </source>
</evidence>
<evidence type="ECO:0000256" key="3">
    <source>
        <dbReference type="ARBA" id="ARBA00022763"/>
    </source>
</evidence>
<dbReference type="Gene3D" id="3.40.50.300">
    <property type="entry name" value="P-loop containing nucleotide triphosphate hydrolases"/>
    <property type="match status" value="4"/>
</dbReference>
<dbReference type="EMBL" id="DRGL01000023">
    <property type="protein sequence ID" value="HEA20537.1"/>
    <property type="molecule type" value="Genomic_DNA"/>
</dbReference>
<organism evidence="16">
    <name type="scientific">Pricia antarctica</name>
    <dbReference type="NCBI Taxonomy" id="641691"/>
    <lineage>
        <taxon>Bacteria</taxon>
        <taxon>Pseudomonadati</taxon>
        <taxon>Bacteroidota</taxon>
        <taxon>Flavobacteriia</taxon>
        <taxon>Flavobacteriales</taxon>
        <taxon>Flavobacteriaceae</taxon>
        <taxon>Pricia</taxon>
    </lineage>
</organism>
<evidence type="ECO:0000256" key="7">
    <source>
        <dbReference type="ARBA" id="ARBA00022840"/>
    </source>
</evidence>
<evidence type="ECO:0000313" key="16">
    <source>
        <dbReference type="EMBL" id="HEA20537.1"/>
    </source>
</evidence>
<feature type="domain" description="UvrD-like helicase ATP-binding" evidence="15">
    <location>
        <begin position="1"/>
        <end position="468"/>
    </location>
</feature>
<dbReference type="GO" id="GO:0004527">
    <property type="term" value="F:exonuclease activity"/>
    <property type="evidence" value="ECO:0007669"/>
    <property type="project" value="UniProtKB-KW"/>
</dbReference>
<name>A0A831VR71_9FLAO</name>